<dbReference type="OrthoDB" id="2564148at2759"/>
<evidence type="ECO:0000259" key="2">
    <source>
        <dbReference type="PROSITE" id="PS50181"/>
    </source>
</evidence>
<reference evidence="3" key="2">
    <citation type="submission" date="2016-07" db="EMBL/GenBank/DDBJ databases">
        <title>Evolution of pathogenesis and genome organization in the Tremellales.</title>
        <authorList>
            <person name="Cuomo C."/>
            <person name="Litvintseva A."/>
            <person name="Heitman J."/>
            <person name="Chen Y."/>
            <person name="Sun S."/>
            <person name="Springer D."/>
            <person name="Dromer F."/>
            <person name="Young S."/>
            <person name="Zeng Q."/>
            <person name="Chapman S."/>
            <person name="Gujja S."/>
            <person name="Saif S."/>
            <person name="Birren B."/>
        </authorList>
    </citation>
    <scope>NUCLEOTIDE SEQUENCE</scope>
    <source>
        <strain evidence="3">CBS 10737</strain>
    </source>
</reference>
<feature type="region of interest" description="Disordered" evidence="1">
    <location>
        <begin position="461"/>
        <end position="481"/>
    </location>
</feature>
<organism evidence="3">
    <name type="scientific">Kwoniella pini CBS 10737</name>
    <dbReference type="NCBI Taxonomy" id="1296096"/>
    <lineage>
        <taxon>Eukaryota</taxon>
        <taxon>Fungi</taxon>
        <taxon>Dikarya</taxon>
        <taxon>Basidiomycota</taxon>
        <taxon>Agaricomycotina</taxon>
        <taxon>Tremellomycetes</taxon>
        <taxon>Tremellales</taxon>
        <taxon>Cryptococcaceae</taxon>
        <taxon>Kwoniella</taxon>
    </lineage>
</organism>
<protein>
    <recommendedName>
        <fullName evidence="2">F-box domain-containing protein</fullName>
    </recommendedName>
</protein>
<feature type="compositionally biased region" description="Basic and acidic residues" evidence="1">
    <location>
        <begin position="470"/>
        <end position="481"/>
    </location>
</feature>
<gene>
    <name evidence="3" type="ORF">I206_05816</name>
</gene>
<dbReference type="SUPFAM" id="SSF81383">
    <property type="entry name" value="F-box domain"/>
    <property type="match status" value="1"/>
</dbReference>
<dbReference type="PROSITE" id="PS50181">
    <property type="entry name" value="FBOX"/>
    <property type="match status" value="1"/>
</dbReference>
<proteinExistence type="predicted"/>
<evidence type="ECO:0000313" key="3">
    <source>
        <dbReference type="EMBL" id="OCF47951.1"/>
    </source>
</evidence>
<name>A0A1B9HXH4_9TREE</name>
<dbReference type="AlphaFoldDB" id="A0A1B9HXH4"/>
<dbReference type="EMBL" id="KI894014">
    <property type="protein sequence ID" value="OCF47951.1"/>
    <property type="molecule type" value="Genomic_DNA"/>
</dbReference>
<dbReference type="InterPro" id="IPR036047">
    <property type="entry name" value="F-box-like_dom_sf"/>
</dbReference>
<dbReference type="InterPro" id="IPR001810">
    <property type="entry name" value="F-box_dom"/>
</dbReference>
<evidence type="ECO:0000256" key="1">
    <source>
        <dbReference type="SAM" id="MobiDB-lite"/>
    </source>
</evidence>
<accession>A0A1B9HXH4</accession>
<sequence>MPYIDRRYAQQIVPYDRNHRGLYLAPGQGKNVPEKVIVCYRPNENDTDSWTSSSDYTQRRVYRNRYEYSSSDESWVLGDSYTSNSSTDSRDLPIAYQLYNLLQGMRNKLYGERYHRNSRRPRRYIDASSDDTWDATSSEWSSEGSSDYWNKTSSEAIAMLKSLSFKKLIRRRTETSQYTEPLIQPVIPPEPVSTTPRVSLPYDIYPLIIFHSDRSSLISLARTCRYFNKLVKDKIWEHIELLDAQEVKKFVKHIINNPDINFESKIKSIHIHFELLKWDINLNSIKNEIPNFNSQIYPITLFENLEKLIITSSGKQFIDSIGIQSGYENNLKDLIKEWIIFFVGSIYGPKKFIGKHFNKFNNKEIESEVEWSTIILSFTLSNWKNLQSLSLPIIPFTLIQQFDISFFLPKLKSPFNKLKLLEIHSANFENFGRYNGILEQWIIDFAKRKYEYTQSDKSKKESDVMVSSNEQHKHNDENDQRKILFRIRESTETSDSQRVSEWIGRNQYIRETFRN</sequence>
<feature type="domain" description="F-box" evidence="2">
    <location>
        <begin position="194"/>
        <end position="239"/>
    </location>
</feature>
<reference evidence="3" key="1">
    <citation type="submission" date="2013-07" db="EMBL/GenBank/DDBJ databases">
        <title>The Genome Sequence of Cryptococcus pinus CBS10737.</title>
        <authorList>
            <consortium name="The Broad Institute Genome Sequencing Platform"/>
            <person name="Cuomo C."/>
            <person name="Litvintseva A."/>
            <person name="Chen Y."/>
            <person name="Heitman J."/>
            <person name="Sun S."/>
            <person name="Springer D."/>
            <person name="Dromer F."/>
            <person name="Young S.K."/>
            <person name="Zeng Q."/>
            <person name="Gargeya S."/>
            <person name="Fitzgerald M."/>
            <person name="Abouelleil A."/>
            <person name="Alvarado L."/>
            <person name="Berlin A.M."/>
            <person name="Chapman S.B."/>
            <person name="Dewar J."/>
            <person name="Goldberg J."/>
            <person name="Griggs A."/>
            <person name="Gujja S."/>
            <person name="Hansen M."/>
            <person name="Howarth C."/>
            <person name="Imamovic A."/>
            <person name="Larimer J."/>
            <person name="McCowan C."/>
            <person name="Murphy C."/>
            <person name="Pearson M."/>
            <person name="Priest M."/>
            <person name="Roberts A."/>
            <person name="Saif S."/>
            <person name="Shea T."/>
            <person name="Sykes S."/>
            <person name="Wortman J."/>
            <person name="Nusbaum C."/>
            <person name="Birren B."/>
        </authorList>
    </citation>
    <scope>NUCLEOTIDE SEQUENCE [LARGE SCALE GENOMIC DNA]</scope>
    <source>
        <strain evidence="3">CBS 10737</strain>
    </source>
</reference>